<protein>
    <submittedName>
        <fullName evidence="1">Uncharacterized protein</fullName>
    </submittedName>
</protein>
<name>A0ABR0ATK2_9CRUS</name>
<proteinExistence type="predicted"/>
<gene>
    <name evidence="1" type="ORF">OUZ56_017725</name>
</gene>
<reference evidence="1 2" key="1">
    <citation type="journal article" date="2023" name="Nucleic Acids Res.">
        <title>The hologenome of Daphnia magna reveals possible DNA methylation and microbiome-mediated evolution of the host genome.</title>
        <authorList>
            <person name="Chaturvedi A."/>
            <person name="Li X."/>
            <person name="Dhandapani V."/>
            <person name="Marshall H."/>
            <person name="Kissane S."/>
            <person name="Cuenca-Cambronero M."/>
            <person name="Asole G."/>
            <person name="Calvet F."/>
            <person name="Ruiz-Romero M."/>
            <person name="Marangio P."/>
            <person name="Guigo R."/>
            <person name="Rago D."/>
            <person name="Mirbahai L."/>
            <person name="Eastwood N."/>
            <person name="Colbourne J.K."/>
            <person name="Zhou J."/>
            <person name="Mallon E."/>
            <person name="Orsini L."/>
        </authorList>
    </citation>
    <scope>NUCLEOTIDE SEQUENCE [LARGE SCALE GENOMIC DNA]</scope>
    <source>
        <strain evidence="1">LRV0_1</strain>
    </source>
</reference>
<accession>A0ABR0ATK2</accession>
<dbReference type="EMBL" id="JAOYFB010000038">
    <property type="protein sequence ID" value="KAK4028448.1"/>
    <property type="molecule type" value="Genomic_DNA"/>
</dbReference>
<sequence length="124" mass="13870">METLVNASNEKSSSMGDTIWQRKLPTIVYNDTLLFMTSQIKITVNKPDVQHPYCSSMIGWADREWNAQDGHLGGQLSPQRPLQISKSSRLSVVGNCPLGHARAPFWSVDRGGSLFLIEWNYGTC</sequence>
<keyword evidence="2" id="KW-1185">Reference proteome</keyword>
<evidence type="ECO:0000313" key="1">
    <source>
        <dbReference type="EMBL" id="KAK4028448.1"/>
    </source>
</evidence>
<evidence type="ECO:0000313" key="2">
    <source>
        <dbReference type="Proteomes" id="UP001234178"/>
    </source>
</evidence>
<organism evidence="1 2">
    <name type="scientific">Daphnia magna</name>
    <dbReference type="NCBI Taxonomy" id="35525"/>
    <lineage>
        <taxon>Eukaryota</taxon>
        <taxon>Metazoa</taxon>
        <taxon>Ecdysozoa</taxon>
        <taxon>Arthropoda</taxon>
        <taxon>Crustacea</taxon>
        <taxon>Branchiopoda</taxon>
        <taxon>Diplostraca</taxon>
        <taxon>Cladocera</taxon>
        <taxon>Anomopoda</taxon>
        <taxon>Daphniidae</taxon>
        <taxon>Daphnia</taxon>
    </lineage>
</organism>
<comment type="caution">
    <text evidence="1">The sequence shown here is derived from an EMBL/GenBank/DDBJ whole genome shotgun (WGS) entry which is preliminary data.</text>
</comment>
<dbReference type="Proteomes" id="UP001234178">
    <property type="component" value="Unassembled WGS sequence"/>
</dbReference>